<reference evidence="1 2" key="1">
    <citation type="submission" date="2021-06" db="EMBL/GenBank/DDBJ databases">
        <title>Caerostris darwini draft genome.</title>
        <authorList>
            <person name="Kono N."/>
            <person name="Arakawa K."/>
        </authorList>
    </citation>
    <scope>NUCLEOTIDE SEQUENCE [LARGE SCALE GENOMIC DNA]</scope>
</reference>
<gene>
    <name evidence="1" type="ORF">CDAR_173481</name>
</gene>
<proteinExistence type="predicted"/>
<comment type="caution">
    <text evidence="1">The sequence shown here is derived from an EMBL/GenBank/DDBJ whole genome shotgun (WGS) entry which is preliminary data.</text>
</comment>
<keyword evidence="2" id="KW-1185">Reference proteome</keyword>
<dbReference type="AlphaFoldDB" id="A0AAV4WYW4"/>
<name>A0AAV4WYW4_9ARAC</name>
<organism evidence="1 2">
    <name type="scientific">Caerostris darwini</name>
    <dbReference type="NCBI Taxonomy" id="1538125"/>
    <lineage>
        <taxon>Eukaryota</taxon>
        <taxon>Metazoa</taxon>
        <taxon>Ecdysozoa</taxon>
        <taxon>Arthropoda</taxon>
        <taxon>Chelicerata</taxon>
        <taxon>Arachnida</taxon>
        <taxon>Araneae</taxon>
        <taxon>Araneomorphae</taxon>
        <taxon>Entelegynae</taxon>
        <taxon>Araneoidea</taxon>
        <taxon>Araneidae</taxon>
        <taxon>Caerostris</taxon>
    </lineage>
</organism>
<protein>
    <submittedName>
        <fullName evidence="1">Uncharacterized protein</fullName>
    </submittedName>
</protein>
<sequence length="117" mass="13216">MIADFKMIENRFQAISRNNCSRFQANSQQNDRRQIPGEFAALSTLIRSSSVANLQRNCSRFLANSIQVPADSQQNCSGLKADSEHKCISLQTNSQQSCDRFLSLDRKMVIPGNTMER</sequence>
<evidence type="ECO:0000313" key="2">
    <source>
        <dbReference type="Proteomes" id="UP001054837"/>
    </source>
</evidence>
<dbReference type="EMBL" id="BPLQ01015366">
    <property type="protein sequence ID" value="GIY87701.1"/>
    <property type="molecule type" value="Genomic_DNA"/>
</dbReference>
<accession>A0AAV4WYW4</accession>
<dbReference type="Proteomes" id="UP001054837">
    <property type="component" value="Unassembled WGS sequence"/>
</dbReference>
<evidence type="ECO:0000313" key="1">
    <source>
        <dbReference type="EMBL" id="GIY87701.1"/>
    </source>
</evidence>